<evidence type="ECO:0000256" key="10">
    <source>
        <dbReference type="SAM" id="MobiDB-lite"/>
    </source>
</evidence>
<dbReference type="InParanoid" id="T1FPS3"/>
<comment type="subcellular location">
    <subcellularLocation>
        <location evidence="1">Nucleus</location>
    </subcellularLocation>
</comment>
<reference evidence="13" key="3">
    <citation type="submission" date="2015-06" db="UniProtKB">
        <authorList>
            <consortium name="EnsemblMetazoa"/>
        </authorList>
    </citation>
    <scope>IDENTIFICATION</scope>
</reference>
<dbReference type="HOGENOM" id="CLU_454384_0_0_1"/>
<dbReference type="GO" id="GO:0017053">
    <property type="term" value="C:transcription repressor complex"/>
    <property type="evidence" value="ECO:0000318"/>
    <property type="project" value="GO_Central"/>
</dbReference>
<evidence type="ECO:0000256" key="6">
    <source>
        <dbReference type="ARBA" id="ARBA00023015"/>
    </source>
</evidence>
<keyword evidence="6" id="KW-0805">Transcription regulation</keyword>
<feature type="region of interest" description="Disordered" evidence="10">
    <location>
        <begin position="484"/>
        <end position="525"/>
    </location>
</feature>
<dbReference type="GeneID" id="20210820"/>
<evidence type="ECO:0000256" key="2">
    <source>
        <dbReference type="ARBA" id="ARBA00022723"/>
    </source>
</evidence>
<dbReference type="RefSeq" id="XP_009015249.1">
    <property type="nucleotide sequence ID" value="XM_009017001.1"/>
</dbReference>
<feature type="domain" description="C2H2-type" evidence="11">
    <location>
        <begin position="464"/>
        <end position="491"/>
    </location>
</feature>
<dbReference type="AlphaFoldDB" id="T1FPS3"/>
<evidence type="ECO:0000259" key="11">
    <source>
        <dbReference type="PROSITE" id="PS50157"/>
    </source>
</evidence>
<keyword evidence="2" id="KW-0479">Metal-binding</keyword>
<dbReference type="InterPro" id="IPR013087">
    <property type="entry name" value="Znf_C2H2_type"/>
</dbReference>
<dbReference type="GO" id="GO:0005634">
    <property type="term" value="C:nucleus"/>
    <property type="evidence" value="ECO:0000318"/>
    <property type="project" value="GO_Central"/>
</dbReference>
<reference evidence="14" key="1">
    <citation type="submission" date="2012-12" db="EMBL/GenBank/DDBJ databases">
        <authorList>
            <person name="Hellsten U."/>
            <person name="Grimwood J."/>
            <person name="Chapman J.A."/>
            <person name="Shapiro H."/>
            <person name="Aerts A."/>
            <person name="Otillar R.P."/>
            <person name="Terry A.Y."/>
            <person name="Boore J.L."/>
            <person name="Simakov O."/>
            <person name="Marletaz F."/>
            <person name="Cho S.-J."/>
            <person name="Edsinger-Gonzales E."/>
            <person name="Havlak P."/>
            <person name="Kuo D.-H."/>
            <person name="Larsson T."/>
            <person name="Lv J."/>
            <person name="Arendt D."/>
            <person name="Savage R."/>
            <person name="Osoegawa K."/>
            <person name="de Jong P."/>
            <person name="Lindberg D.R."/>
            <person name="Seaver E.C."/>
            <person name="Weisblat D.A."/>
            <person name="Putnam N.H."/>
            <person name="Grigoriev I.V."/>
            <person name="Rokhsar D.S."/>
        </authorList>
    </citation>
    <scope>NUCLEOTIDE SEQUENCE</scope>
</reference>
<evidence type="ECO:0000256" key="8">
    <source>
        <dbReference type="ARBA" id="ARBA00023242"/>
    </source>
</evidence>
<dbReference type="PROSITE" id="PS00028">
    <property type="entry name" value="ZINC_FINGER_C2H2_1"/>
    <property type="match status" value="1"/>
</dbReference>
<name>T1FPS3_HELRO</name>
<feature type="region of interest" description="Disordered" evidence="10">
    <location>
        <begin position="349"/>
        <end position="377"/>
    </location>
</feature>
<evidence type="ECO:0000256" key="9">
    <source>
        <dbReference type="PROSITE-ProRule" id="PRU00042"/>
    </source>
</evidence>
<evidence type="ECO:0000256" key="1">
    <source>
        <dbReference type="ARBA" id="ARBA00004123"/>
    </source>
</evidence>
<evidence type="ECO:0000313" key="12">
    <source>
        <dbReference type="EMBL" id="ESO05881.1"/>
    </source>
</evidence>
<dbReference type="STRING" id="6412.T1FPS3"/>
<evidence type="ECO:0000313" key="13">
    <source>
        <dbReference type="EnsemblMetazoa" id="HelroP188214"/>
    </source>
</evidence>
<dbReference type="GO" id="GO:0010564">
    <property type="term" value="P:regulation of cell cycle process"/>
    <property type="evidence" value="ECO:0000318"/>
    <property type="project" value="GO_Central"/>
</dbReference>
<feature type="compositionally biased region" description="Low complexity" evidence="10">
    <location>
        <begin position="498"/>
        <end position="509"/>
    </location>
</feature>
<dbReference type="PROSITE" id="PS50157">
    <property type="entry name" value="ZINC_FINGER_C2H2_2"/>
    <property type="match status" value="1"/>
</dbReference>
<dbReference type="EMBL" id="KB096324">
    <property type="protein sequence ID" value="ESO05881.1"/>
    <property type="molecule type" value="Genomic_DNA"/>
</dbReference>
<dbReference type="EnsemblMetazoa" id="HelroT188214">
    <property type="protein sequence ID" value="HelroP188214"/>
    <property type="gene ID" value="HelroG188214"/>
</dbReference>
<keyword evidence="8" id="KW-0539">Nucleus</keyword>
<keyword evidence="4 9" id="KW-0863">Zinc-finger</keyword>
<evidence type="ECO:0000256" key="3">
    <source>
        <dbReference type="ARBA" id="ARBA00022737"/>
    </source>
</evidence>
<feature type="compositionally biased region" description="Basic residues" evidence="10">
    <location>
        <begin position="358"/>
        <end position="375"/>
    </location>
</feature>
<dbReference type="eggNOG" id="KOG3993">
    <property type="taxonomic scope" value="Eukaryota"/>
</dbReference>
<evidence type="ECO:0000256" key="7">
    <source>
        <dbReference type="ARBA" id="ARBA00023163"/>
    </source>
</evidence>
<keyword evidence="5" id="KW-0862">Zinc</keyword>
<dbReference type="GO" id="GO:0000978">
    <property type="term" value="F:RNA polymerase II cis-regulatory region sequence-specific DNA binding"/>
    <property type="evidence" value="ECO:0000318"/>
    <property type="project" value="GO_Central"/>
</dbReference>
<organism evidence="13 14">
    <name type="scientific">Helobdella robusta</name>
    <name type="common">Californian leech</name>
    <dbReference type="NCBI Taxonomy" id="6412"/>
    <lineage>
        <taxon>Eukaryota</taxon>
        <taxon>Metazoa</taxon>
        <taxon>Spiralia</taxon>
        <taxon>Lophotrochozoa</taxon>
        <taxon>Annelida</taxon>
        <taxon>Clitellata</taxon>
        <taxon>Hirudinea</taxon>
        <taxon>Rhynchobdellida</taxon>
        <taxon>Glossiphoniidae</taxon>
        <taxon>Helobdella</taxon>
    </lineage>
</organism>
<gene>
    <name evidence="13" type="primary">20210820</name>
    <name evidence="12" type="ORF">HELRODRAFT_188214</name>
</gene>
<dbReference type="FunFam" id="3.30.160.60:FF:001329">
    <property type="entry name" value="INSM transcriptional repressor 1"/>
    <property type="match status" value="1"/>
</dbReference>
<dbReference type="SMART" id="SM00355">
    <property type="entry name" value="ZnF_C2H2"/>
    <property type="match status" value="2"/>
</dbReference>
<dbReference type="InterPro" id="IPR042972">
    <property type="entry name" value="INSM1/2"/>
</dbReference>
<reference evidence="12 14" key="2">
    <citation type="journal article" date="2013" name="Nature">
        <title>Insights into bilaterian evolution from three spiralian genomes.</title>
        <authorList>
            <person name="Simakov O."/>
            <person name="Marletaz F."/>
            <person name="Cho S.J."/>
            <person name="Edsinger-Gonzales E."/>
            <person name="Havlak P."/>
            <person name="Hellsten U."/>
            <person name="Kuo D.H."/>
            <person name="Larsson T."/>
            <person name="Lv J."/>
            <person name="Arendt D."/>
            <person name="Savage R."/>
            <person name="Osoegawa K."/>
            <person name="de Jong P."/>
            <person name="Grimwood J."/>
            <person name="Chapman J.A."/>
            <person name="Shapiro H."/>
            <person name="Aerts A."/>
            <person name="Otillar R.P."/>
            <person name="Terry A.Y."/>
            <person name="Boore J.L."/>
            <person name="Grigoriev I.V."/>
            <person name="Lindberg D.R."/>
            <person name="Seaver E.C."/>
            <person name="Weisblat D.A."/>
            <person name="Putnam N.H."/>
            <person name="Rokhsar D.S."/>
        </authorList>
    </citation>
    <scope>NUCLEOTIDE SEQUENCE</scope>
</reference>
<keyword evidence="14" id="KW-1185">Reference proteome</keyword>
<evidence type="ECO:0000256" key="4">
    <source>
        <dbReference type="ARBA" id="ARBA00022771"/>
    </source>
</evidence>
<dbReference type="GO" id="GO:0008270">
    <property type="term" value="F:zinc ion binding"/>
    <property type="evidence" value="ECO:0007669"/>
    <property type="project" value="UniProtKB-KW"/>
</dbReference>
<dbReference type="KEGG" id="hro:HELRODRAFT_188214"/>
<sequence>MPKNFLVKRVECEDSAIDCISTKTQQLQHFNRNNTTTSAIVNSFYNNIQLKNSDGININDQKDKFSFFKINSLHPTFNFENFSSTRIADNNVSNIVKNTNDTSNVSNTNNDTNTTFTTSSSSSVHNNSIRLTVASPQTSVTPPFGISHFSPDSGYCHSPKMEVDEIKEEKMTGSCEVTSAENFKNSMTELDSEESNADKESAIIQSTFNDLSKIKECNSSGDKNEIISASYESLLRHTQFLAALRNVPLQRFLHENNKLFSQTTHIPPYYPFFFQPSSFPLLKNSSHVPSQLNHHQNCEIGSSSDKINHSKPDSSVNSILLSHIQKIKNDRVNAVQNQKSDSPIKEKEVFSKETDKGAKKRKYNTANNGRHKKKKASVDELKISPVSGTYIRDVDDDDNDVTPVCRGDIDSCFNYVEVTPEAKAELEKIENKIGEYICCLCKEKYDDAFQLAQHRCSRIVHVEYKCPQCDKVFNCPANLASHRRWHKPSDDENSSAINKGSSNNCGNKSSSKKSKSLKSSPPVFKSENVKPNEFLLNKISNQEALRNHLYRFFNTNNCVNFSYPFAYNNVAMMNGTHLKLSPIPSYIPCQETALNLCTTKK</sequence>
<evidence type="ECO:0000256" key="5">
    <source>
        <dbReference type="ARBA" id="ARBA00022833"/>
    </source>
</evidence>
<keyword evidence="7" id="KW-0804">Transcription</keyword>
<evidence type="ECO:0000313" key="14">
    <source>
        <dbReference type="Proteomes" id="UP000015101"/>
    </source>
</evidence>
<dbReference type="GO" id="GO:0001227">
    <property type="term" value="F:DNA-binding transcription repressor activity, RNA polymerase II-specific"/>
    <property type="evidence" value="ECO:0000318"/>
    <property type="project" value="GO_Central"/>
</dbReference>
<dbReference type="EMBL" id="AMQM01000448">
    <property type="status" value="NOT_ANNOTATED_CDS"/>
    <property type="molecule type" value="Genomic_DNA"/>
</dbReference>
<keyword evidence="3" id="KW-0677">Repeat</keyword>
<dbReference type="GO" id="GO:0000122">
    <property type="term" value="P:negative regulation of transcription by RNA polymerase II"/>
    <property type="evidence" value="ECO:0000318"/>
    <property type="project" value="GO_Central"/>
</dbReference>
<dbReference type="GO" id="GO:0030182">
    <property type="term" value="P:neuron differentiation"/>
    <property type="evidence" value="ECO:0000318"/>
    <property type="project" value="GO_Central"/>
</dbReference>
<dbReference type="CTD" id="20210820"/>
<proteinExistence type="predicted"/>
<dbReference type="Gene3D" id="3.30.160.60">
    <property type="entry name" value="Classic Zinc Finger"/>
    <property type="match status" value="1"/>
</dbReference>
<dbReference type="InterPro" id="IPR036236">
    <property type="entry name" value="Znf_C2H2_sf"/>
</dbReference>
<dbReference type="PANTHER" id="PTHR15065">
    <property type="entry name" value="INSULINOMA-ASSOCIATED 1"/>
    <property type="match status" value="1"/>
</dbReference>
<dbReference type="SUPFAM" id="SSF57667">
    <property type="entry name" value="beta-beta-alpha zinc fingers"/>
    <property type="match status" value="1"/>
</dbReference>
<dbReference type="OrthoDB" id="8953942at2759"/>
<protein>
    <recommendedName>
        <fullName evidence="11">C2H2-type domain-containing protein</fullName>
    </recommendedName>
</protein>
<accession>T1FPS3</accession>
<dbReference type="Proteomes" id="UP000015101">
    <property type="component" value="Unassembled WGS sequence"/>
</dbReference>
<dbReference type="PANTHER" id="PTHR15065:SF4">
    <property type="entry name" value="LD18634P"/>
    <property type="match status" value="1"/>
</dbReference>